<name>A0A6I1I4M3_9BURK</name>
<dbReference type="Proteomes" id="UP000468717">
    <property type="component" value="Unassembled WGS sequence"/>
</dbReference>
<dbReference type="AlphaFoldDB" id="A0A6I1I4M3"/>
<proteinExistence type="predicted"/>
<dbReference type="Pfam" id="PF18950">
    <property type="entry name" value="DUF5694"/>
    <property type="match status" value="1"/>
</dbReference>
<evidence type="ECO:0000313" key="2">
    <source>
        <dbReference type="EMBL" id="KAB8064900.1"/>
    </source>
</evidence>
<organism evidence="2 3">
    <name type="scientific">Janthinobacterium violaceinigrum</name>
    <dbReference type="NCBI Taxonomy" id="2654252"/>
    <lineage>
        <taxon>Bacteria</taxon>
        <taxon>Pseudomonadati</taxon>
        <taxon>Pseudomonadota</taxon>
        <taxon>Betaproteobacteria</taxon>
        <taxon>Burkholderiales</taxon>
        <taxon>Oxalobacteraceae</taxon>
        <taxon>Janthinobacterium</taxon>
    </lineage>
</organism>
<dbReference type="InterPro" id="IPR043749">
    <property type="entry name" value="DUF5694"/>
</dbReference>
<sequence length="358" mass="38925">MHRVFASFFLAAIMHVPAHAEAPLAAKFDPGALKLQKGPFNDVLVLGSPHLAQLPKSFDPSQLSLLNERLAGWRPDAIAIEALSGLQCAYLRAYPQRYGDTVKTYCHDTAVARAATGLDVVAATAQAQSLLAAWPAAPSAAQRRTLASLFLAGGERASALVQWLRLPAEERRAGDGLSEPLVADLNSLREERNEDYQIAAVLAAKSGHERVYGMDDHTADMPVADVKAYAKAIRAAWDNPFSAERKRIHAGFEGQLTTPAGVLAIYRAYNGRAEADLAVRGDFGAALEEPSPQRYGRNYVASWEVRNLRMASNIREIMAARPGMRTLVIVGASHKGYLEAYLGQMHDVRIASTDDILR</sequence>
<protein>
    <recommendedName>
        <fullName evidence="4">TraB/GumN family protein</fullName>
    </recommendedName>
</protein>
<keyword evidence="3" id="KW-1185">Reference proteome</keyword>
<reference evidence="2 3" key="1">
    <citation type="submission" date="2019-10" db="EMBL/GenBank/DDBJ databases">
        <title>Three novel species isolated from a subtropical stream in China.</title>
        <authorList>
            <person name="Lu H."/>
        </authorList>
    </citation>
    <scope>NUCLEOTIDE SEQUENCE [LARGE SCALE GENOMIC DNA]</scope>
    <source>
        <strain evidence="2 3">FT13W</strain>
    </source>
</reference>
<comment type="caution">
    <text evidence="2">The sequence shown here is derived from an EMBL/GenBank/DDBJ whole genome shotgun (WGS) entry which is preliminary data.</text>
</comment>
<evidence type="ECO:0000313" key="3">
    <source>
        <dbReference type="Proteomes" id="UP000468717"/>
    </source>
</evidence>
<feature type="chain" id="PRO_5026116686" description="TraB/GumN family protein" evidence="1">
    <location>
        <begin position="21"/>
        <end position="358"/>
    </location>
</feature>
<keyword evidence="1" id="KW-0732">Signal</keyword>
<accession>A0A6I1I4M3</accession>
<dbReference type="EMBL" id="WFLI01000010">
    <property type="protein sequence ID" value="KAB8064900.1"/>
    <property type="molecule type" value="Genomic_DNA"/>
</dbReference>
<gene>
    <name evidence="2" type="ORF">GCN75_11430</name>
</gene>
<feature type="signal peptide" evidence="1">
    <location>
        <begin position="1"/>
        <end position="20"/>
    </location>
</feature>
<evidence type="ECO:0008006" key="4">
    <source>
        <dbReference type="Google" id="ProtNLM"/>
    </source>
</evidence>
<evidence type="ECO:0000256" key="1">
    <source>
        <dbReference type="SAM" id="SignalP"/>
    </source>
</evidence>